<protein>
    <submittedName>
        <fullName evidence="1">Uncharacterized protein</fullName>
    </submittedName>
</protein>
<organism evidence="1 2">
    <name type="scientific">Violaceomyces palustris</name>
    <dbReference type="NCBI Taxonomy" id="1673888"/>
    <lineage>
        <taxon>Eukaryota</taxon>
        <taxon>Fungi</taxon>
        <taxon>Dikarya</taxon>
        <taxon>Basidiomycota</taxon>
        <taxon>Ustilaginomycotina</taxon>
        <taxon>Ustilaginomycetes</taxon>
        <taxon>Violaceomycetales</taxon>
        <taxon>Violaceomycetaceae</taxon>
        <taxon>Violaceomyces</taxon>
    </lineage>
</organism>
<keyword evidence="2" id="KW-1185">Reference proteome</keyword>
<gene>
    <name evidence="1" type="ORF">IE53DRAFT_359427</name>
</gene>
<evidence type="ECO:0000313" key="2">
    <source>
        <dbReference type="Proteomes" id="UP000245626"/>
    </source>
</evidence>
<accession>A0ACD0P7Z2</accession>
<name>A0ACD0P7Z2_9BASI</name>
<sequence>MPLAFLKTGTGESPDEARRRVLRSGSDRYQPHHEPGQPFSPSLQKGISRGKVALVAFAAFIFLPIFVYLPWINFLLSPPKSLPNFWARASVHIPDSSIAPSILTLPSPVCQIVKASAADPYKRTPPLDKLDKQVQELANCEDVEMNHEKGFALFSCDNGRPQWNTCMSEEFFYLTTRFLSLTITFFDSPDPRGALWIYDYHKVARGGTAAPVIVKLVGFPSHFDFHPLGTAMYDSPNTKHSSTTRLFVVNHRRTRSTIEVFDLESKGQGWSATYVRSISHPASTHTPNSIHALSPSSLLVTNDHLFARRPSPRRQLTSTLRLALPLPTILSHLLAPRVASVLQSRNVSGYLAQAETLLGLPLGWVSYVSFDESQGRSANLDPAITRPSESKQEAEDTRLAQQGILTSKIVASGIPFANGLALSPSSKTMVVASTMYPGVYIYDIKKDQRTSRVNWSAPKSSVRLKDKVYLPMSPDNLSFSPVKGSHLANLTERIPEPEADSHEGAKEDLFERASLIVGGHPAGLKLIAMAKDPKLVSNWSPSWVVKVEPSPTFLKGHKTISAHALGDKLVQDRGAPLSATTRVLGQRMEWRIQTLFQSNGNGESGPSADQVWRGDGELRFFPSSTGGAWDPTVQGRGTLLVGGLYADGLLACTEVGRELSDEGSKTI</sequence>
<proteinExistence type="predicted"/>
<reference evidence="1 2" key="1">
    <citation type="journal article" date="2018" name="Mol. Biol. Evol.">
        <title>Broad Genomic Sampling Reveals a Smut Pathogenic Ancestry of the Fungal Clade Ustilaginomycotina.</title>
        <authorList>
            <person name="Kijpornyongpan T."/>
            <person name="Mondo S.J."/>
            <person name="Barry K."/>
            <person name="Sandor L."/>
            <person name="Lee J."/>
            <person name="Lipzen A."/>
            <person name="Pangilinan J."/>
            <person name="LaButti K."/>
            <person name="Hainaut M."/>
            <person name="Henrissat B."/>
            <person name="Grigoriev I.V."/>
            <person name="Spatafora J.W."/>
            <person name="Aime M.C."/>
        </authorList>
    </citation>
    <scope>NUCLEOTIDE SEQUENCE [LARGE SCALE GENOMIC DNA]</scope>
    <source>
        <strain evidence="1 2">SA 807</strain>
    </source>
</reference>
<dbReference type="EMBL" id="KZ819694">
    <property type="protein sequence ID" value="PWN54161.1"/>
    <property type="molecule type" value="Genomic_DNA"/>
</dbReference>
<evidence type="ECO:0000313" key="1">
    <source>
        <dbReference type="EMBL" id="PWN54161.1"/>
    </source>
</evidence>
<dbReference type="Proteomes" id="UP000245626">
    <property type="component" value="Unassembled WGS sequence"/>
</dbReference>